<evidence type="ECO:0000256" key="2">
    <source>
        <dbReference type="ARBA" id="ARBA00010790"/>
    </source>
</evidence>
<dbReference type="SUPFAM" id="SSF51905">
    <property type="entry name" value="FAD/NAD(P)-binding domain"/>
    <property type="match status" value="1"/>
</dbReference>
<evidence type="ECO:0000256" key="1">
    <source>
        <dbReference type="ARBA" id="ARBA00001974"/>
    </source>
</evidence>
<reference evidence="7 8" key="1">
    <citation type="journal article" date="2024" name="bioRxiv">
        <title>A reference genome for Trichogramma kaykai: A tiny desert-dwelling parasitoid wasp with competing sex-ratio distorters.</title>
        <authorList>
            <person name="Culotta J."/>
            <person name="Lindsey A.R."/>
        </authorList>
    </citation>
    <scope>NUCLEOTIDE SEQUENCE [LARGE SCALE GENOMIC DNA]</scope>
    <source>
        <strain evidence="7 8">KSX58</strain>
    </source>
</reference>
<dbReference type="Gene3D" id="3.30.560.10">
    <property type="entry name" value="Glucose Oxidase, domain 3"/>
    <property type="match status" value="1"/>
</dbReference>
<keyword evidence="3" id="KW-0285">Flavoprotein</keyword>
<dbReference type="InterPro" id="IPR012132">
    <property type="entry name" value="GMC_OxRdtase"/>
</dbReference>
<dbReference type="EMBL" id="JBJJXI010000136">
    <property type="protein sequence ID" value="KAL3387812.1"/>
    <property type="molecule type" value="Genomic_DNA"/>
</dbReference>
<evidence type="ECO:0000256" key="4">
    <source>
        <dbReference type="ARBA" id="ARBA00022827"/>
    </source>
</evidence>
<dbReference type="PROSITE" id="PS00624">
    <property type="entry name" value="GMC_OXRED_2"/>
    <property type="match status" value="1"/>
</dbReference>
<dbReference type="SUPFAM" id="SSF54373">
    <property type="entry name" value="FAD-linked reductases, C-terminal domain"/>
    <property type="match status" value="1"/>
</dbReference>
<dbReference type="PANTHER" id="PTHR11552">
    <property type="entry name" value="GLUCOSE-METHANOL-CHOLINE GMC OXIDOREDUCTASE"/>
    <property type="match status" value="1"/>
</dbReference>
<accession>A0ABD2W4H8</accession>
<dbReference type="InterPro" id="IPR036188">
    <property type="entry name" value="FAD/NAD-bd_sf"/>
</dbReference>
<evidence type="ECO:0000313" key="8">
    <source>
        <dbReference type="Proteomes" id="UP001627154"/>
    </source>
</evidence>
<dbReference type="Pfam" id="PF00732">
    <property type="entry name" value="GMC_oxred_N"/>
    <property type="match status" value="1"/>
</dbReference>
<gene>
    <name evidence="7" type="ORF">TKK_016908</name>
</gene>
<evidence type="ECO:0000259" key="6">
    <source>
        <dbReference type="PROSITE" id="PS00624"/>
    </source>
</evidence>
<dbReference type="PIRSF" id="PIRSF000137">
    <property type="entry name" value="Alcohol_oxidase"/>
    <property type="match status" value="1"/>
</dbReference>
<evidence type="ECO:0000256" key="3">
    <source>
        <dbReference type="ARBA" id="ARBA00022630"/>
    </source>
</evidence>
<dbReference type="Gene3D" id="3.50.50.60">
    <property type="entry name" value="FAD/NAD(P)-binding domain"/>
    <property type="match status" value="1"/>
</dbReference>
<comment type="caution">
    <text evidence="7">The sequence shown here is derived from an EMBL/GenBank/DDBJ whole genome shotgun (WGS) entry which is preliminary data.</text>
</comment>
<keyword evidence="8" id="KW-1185">Reference proteome</keyword>
<dbReference type="Pfam" id="PF05199">
    <property type="entry name" value="GMC_oxred_C"/>
    <property type="match status" value="1"/>
</dbReference>
<dbReference type="Proteomes" id="UP001627154">
    <property type="component" value="Unassembled WGS sequence"/>
</dbReference>
<organism evidence="7 8">
    <name type="scientific">Trichogramma kaykai</name>
    <dbReference type="NCBI Taxonomy" id="54128"/>
    <lineage>
        <taxon>Eukaryota</taxon>
        <taxon>Metazoa</taxon>
        <taxon>Ecdysozoa</taxon>
        <taxon>Arthropoda</taxon>
        <taxon>Hexapoda</taxon>
        <taxon>Insecta</taxon>
        <taxon>Pterygota</taxon>
        <taxon>Neoptera</taxon>
        <taxon>Endopterygota</taxon>
        <taxon>Hymenoptera</taxon>
        <taxon>Apocrita</taxon>
        <taxon>Proctotrupomorpha</taxon>
        <taxon>Chalcidoidea</taxon>
        <taxon>Trichogrammatidae</taxon>
        <taxon>Trichogramma</taxon>
    </lineage>
</organism>
<evidence type="ECO:0000313" key="7">
    <source>
        <dbReference type="EMBL" id="KAL3387812.1"/>
    </source>
</evidence>
<sequence>MNECLSTSCHSSASGSDNVSVFLLLIRSLLMAQCELTNNQNYPADRTAEAMEKANGFFDFIIVGGGSSGSVLARRLSDISDWNILLIERGTDPSINSDLPALLLLLQSTEEDYNYKVKPNDRYCQGMRHKQCIWAKGKALGGSSSINAMLHVTGTDRDYDLWAAMGNKGWAYKDVRPYLRKIENYHPDIVAKYGNEFYGTGGPLTLRSYNYSESGLHDILSSAVKELDWPYMELLNGGKYVGYGKVYGTIDRGIRQNVARAYLTPIKDRKNLYVIKSAQVTSLLMKKNKAIGVRVTLKDGRKVKFESKKEVILSAGSIATPQILMLSGIGPKEELKAQNIRVVADLPVGKNLQDHVIWLGVYLTYVNQTAPQVSPHILQDWAYEFLTRRSGEFATAGGVDLLGFINTKDSAAKYPNIEFHHSLMPRNQPFKANAFSKAFNFDDNLTDELNRINQESDIIMVCPVLLNPKSVGKLKLQTSKVNDHIEIHANYFDKREDIDVMLESLNSVRALLNTTTFKKLGIKLRPLNIPKCAKYNTESNEYWECNLRHTSASVYHPVGTCKMGPADDKTAVVDSSLKVHGIKNLRVIDASIMPIITSGNTHAPTLMIAEKGSSLIKEEWHIKDEL</sequence>
<feature type="binding site" evidence="5">
    <location>
        <position position="280"/>
    </location>
    <ligand>
        <name>FAD</name>
        <dbReference type="ChEBI" id="CHEBI:57692"/>
    </ligand>
</feature>
<feature type="domain" description="Glucose-methanol-choline oxidoreductase N-terminal" evidence="6">
    <location>
        <begin position="316"/>
        <end position="330"/>
    </location>
</feature>
<evidence type="ECO:0000256" key="5">
    <source>
        <dbReference type="PIRSR" id="PIRSR000137-2"/>
    </source>
</evidence>
<dbReference type="InterPro" id="IPR007867">
    <property type="entry name" value="GMC_OxRtase_C"/>
</dbReference>
<keyword evidence="4 5" id="KW-0274">FAD</keyword>
<dbReference type="AlphaFoldDB" id="A0ABD2W4H8"/>
<comment type="similarity">
    <text evidence="2">Belongs to the GMC oxidoreductase family.</text>
</comment>
<name>A0ABD2W4H8_9HYME</name>
<proteinExistence type="inferred from homology"/>
<comment type="cofactor">
    <cofactor evidence="1 5">
        <name>FAD</name>
        <dbReference type="ChEBI" id="CHEBI:57692"/>
    </cofactor>
</comment>
<protein>
    <recommendedName>
        <fullName evidence="6">Glucose-methanol-choline oxidoreductase N-terminal domain-containing protein</fullName>
    </recommendedName>
</protein>
<dbReference type="PANTHER" id="PTHR11552:SF147">
    <property type="entry name" value="CHOLINE DEHYDROGENASE, MITOCHONDRIAL"/>
    <property type="match status" value="1"/>
</dbReference>
<dbReference type="InterPro" id="IPR000172">
    <property type="entry name" value="GMC_OxRdtase_N"/>
</dbReference>